<dbReference type="Proteomes" id="UP000673691">
    <property type="component" value="Unassembled WGS sequence"/>
</dbReference>
<feature type="region of interest" description="Disordered" evidence="3">
    <location>
        <begin position="79"/>
        <end position="104"/>
    </location>
</feature>
<sequence>MSRLYVGGLAWAVTSAQLQSEFEPFGQVEEAEVVVDRISGRSRGFGFVKFANEADAQKAMSDLNGKELEGRALRIDIASERTGGGGGGGGYGGGGGGGGYGGGK</sequence>
<organism evidence="5 6">
    <name type="scientific">Olpidium bornovanus</name>
    <dbReference type="NCBI Taxonomy" id="278681"/>
    <lineage>
        <taxon>Eukaryota</taxon>
        <taxon>Fungi</taxon>
        <taxon>Fungi incertae sedis</taxon>
        <taxon>Olpidiomycota</taxon>
        <taxon>Olpidiomycotina</taxon>
        <taxon>Olpidiomycetes</taxon>
        <taxon>Olpidiales</taxon>
        <taxon>Olpidiaceae</taxon>
        <taxon>Olpidium</taxon>
    </lineage>
</organism>
<accession>A0A8H7ZPB1</accession>
<dbReference type="InterPro" id="IPR035979">
    <property type="entry name" value="RBD_domain_sf"/>
</dbReference>
<evidence type="ECO:0000313" key="5">
    <source>
        <dbReference type="EMBL" id="KAG5456663.1"/>
    </source>
</evidence>
<dbReference type="InterPro" id="IPR012677">
    <property type="entry name" value="Nucleotide-bd_a/b_plait_sf"/>
</dbReference>
<evidence type="ECO:0000256" key="3">
    <source>
        <dbReference type="SAM" id="MobiDB-lite"/>
    </source>
</evidence>
<dbReference type="AlphaFoldDB" id="A0A8H7ZPB1"/>
<gene>
    <name evidence="5" type="ORF">BJ554DRAFT_3536</name>
</gene>
<feature type="compositionally biased region" description="Gly residues" evidence="3">
    <location>
        <begin position="82"/>
        <end position="104"/>
    </location>
</feature>
<dbReference type="InterPro" id="IPR052462">
    <property type="entry name" value="SLIRP/GR-RBP-like"/>
</dbReference>
<keyword evidence="1 2" id="KW-0694">RNA-binding</keyword>
<evidence type="ECO:0000259" key="4">
    <source>
        <dbReference type="PROSITE" id="PS50102"/>
    </source>
</evidence>
<comment type="caution">
    <text evidence="5">The sequence shown here is derived from an EMBL/GenBank/DDBJ whole genome shotgun (WGS) entry which is preliminary data.</text>
</comment>
<evidence type="ECO:0000256" key="1">
    <source>
        <dbReference type="ARBA" id="ARBA00022884"/>
    </source>
</evidence>
<reference evidence="5 6" key="1">
    <citation type="journal article" name="Sci. Rep.">
        <title>Genome-scale phylogenetic analyses confirm Olpidium as the closest living zoosporic fungus to the non-flagellated, terrestrial fungi.</title>
        <authorList>
            <person name="Chang Y."/>
            <person name="Rochon D."/>
            <person name="Sekimoto S."/>
            <person name="Wang Y."/>
            <person name="Chovatia M."/>
            <person name="Sandor L."/>
            <person name="Salamov A."/>
            <person name="Grigoriev I.V."/>
            <person name="Stajich J.E."/>
            <person name="Spatafora J.W."/>
        </authorList>
    </citation>
    <scope>NUCLEOTIDE SEQUENCE [LARGE SCALE GENOMIC DNA]</scope>
    <source>
        <strain evidence="5">S191</strain>
    </source>
</reference>
<dbReference type="SUPFAM" id="SSF54928">
    <property type="entry name" value="RNA-binding domain, RBD"/>
    <property type="match status" value="1"/>
</dbReference>
<keyword evidence="6" id="KW-1185">Reference proteome</keyword>
<dbReference type="PANTHER" id="PTHR48027">
    <property type="entry name" value="HETEROGENEOUS NUCLEAR RIBONUCLEOPROTEIN 87F-RELATED"/>
    <property type="match status" value="1"/>
</dbReference>
<dbReference type="EMBL" id="JAEFCI010011378">
    <property type="protein sequence ID" value="KAG5456663.1"/>
    <property type="molecule type" value="Genomic_DNA"/>
</dbReference>
<dbReference type="Gene3D" id="3.30.70.330">
    <property type="match status" value="1"/>
</dbReference>
<dbReference type="GO" id="GO:0003723">
    <property type="term" value="F:RNA binding"/>
    <property type="evidence" value="ECO:0007669"/>
    <property type="project" value="UniProtKB-UniRule"/>
</dbReference>
<protein>
    <submittedName>
        <fullName evidence="5">Glycine-rich RNA-binding protein</fullName>
    </submittedName>
</protein>
<evidence type="ECO:0000313" key="6">
    <source>
        <dbReference type="Proteomes" id="UP000673691"/>
    </source>
</evidence>
<dbReference type="PROSITE" id="PS50102">
    <property type="entry name" value="RRM"/>
    <property type="match status" value="1"/>
</dbReference>
<dbReference type="Pfam" id="PF00076">
    <property type="entry name" value="RRM_1"/>
    <property type="match status" value="1"/>
</dbReference>
<dbReference type="InterPro" id="IPR000504">
    <property type="entry name" value="RRM_dom"/>
</dbReference>
<dbReference type="InterPro" id="IPR048289">
    <property type="entry name" value="RRM2_NsCP33-like"/>
</dbReference>
<feature type="domain" description="RRM" evidence="4">
    <location>
        <begin position="2"/>
        <end position="80"/>
    </location>
</feature>
<dbReference type="CDD" id="cd21608">
    <property type="entry name" value="RRM2_NsCP33_like"/>
    <property type="match status" value="1"/>
</dbReference>
<dbReference type="OrthoDB" id="439808at2759"/>
<proteinExistence type="predicted"/>
<name>A0A8H7ZPB1_9FUNG</name>
<evidence type="ECO:0000256" key="2">
    <source>
        <dbReference type="PROSITE-ProRule" id="PRU00176"/>
    </source>
</evidence>
<dbReference type="SMART" id="SM00360">
    <property type="entry name" value="RRM"/>
    <property type="match status" value="1"/>
</dbReference>